<dbReference type="InterPro" id="IPR024414">
    <property type="entry name" value="Uncharacterised_PrgI"/>
</dbReference>
<sequence length="139" mass="15763">MKQFIVPQFIDVEDKILGPITVRQFVLIVIGGIIEFLSFRFGDLGFFIVMTIVILALVGLFGFVKINGAPFHYFLLNIAASFKKPALRVWNKNFREEVLLEAKTEAPKKNYKPKSPLSTSRLSELSLIVDTHGKYKGEE</sequence>
<evidence type="ECO:0000313" key="3">
    <source>
        <dbReference type="Proteomes" id="UP000231464"/>
    </source>
</evidence>
<gene>
    <name evidence="2" type="ORF">COU23_00725</name>
</gene>
<reference evidence="3" key="1">
    <citation type="submission" date="2017-09" db="EMBL/GenBank/DDBJ databases">
        <title>Depth-based differentiation of microbial function through sediment-hosted aquifers and enrichment of novel symbionts in the deep terrestrial subsurface.</title>
        <authorList>
            <person name="Probst A.J."/>
            <person name="Ladd B."/>
            <person name="Jarett J.K."/>
            <person name="Geller-Mcgrath D.E."/>
            <person name="Sieber C.M.K."/>
            <person name="Emerson J.B."/>
            <person name="Anantharaman K."/>
            <person name="Thomas B.C."/>
            <person name="Malmstrom R."/>
            <person name="Stieglmeier M."/>
            <person name="Klingl A."/>
            <person name="Woyke T."/>
            <person name="Ryan C.M."/>
            <person name="Banfield J.F."/>
        </authorList>
    </citation>
    <scope>NUCLEOTIDE SEQUENCE [LARGE SCALE GENOMIC DNA]</scope>
</reference>
<evidence type="ECO:0000256" key="1">
    <source>
        <dbReference type="SAM" id="Phobius"/>
    </source>
</evidence>
<keyword evidence="1" id="KW-1133">Transmembrane helix</keyword>
<evidence type="ECO:0008006" key="4">
    <source>
        <dbReference type="Google" id="ProtNLM"/>
    </source>
</evidence>
<name>A0A2M6WB51_9BACT</name>
<keyword evidence="1" id="KW-0472">Membrane</keyword>
<dbReference type="EMBL" id="PFBP01000011">
    <property type="protein sequence ID" value="PIT90029.1"/>
    <property type="molecule type" value="Genomic_DNA"/>
</dbReference>
<accession>A0A2M6WB51</accession>
<dbReference type="Proteomes" id="UP000231464">
    <property type="component" value="Unassembled WGS sequence"/>
</dbReference>
<protein>
    <recommendedName>
        <fullName evidence="4">PrgI family protein</fullName>
    </recommendedName>
</protein>
<feature type="transmembrane region" description="Helical" evidence="1">
    <location>
        <begin position="20"/>
        <end position="38"/>
    </location>
</feature>
<organism evidence="2 3">
    <name type="scientific">Candidatus Kuenenbacteria bacterium CG10_big_fil_rev_8_21_14_0_10_36_11</name>
    <dbReference type="NCBI Taxonomy" id="1974618"/>
    <lineage>
        <taxon>Bacteria</taxon>
        <taxon>Candidatus Kueneniibacteriota</taxon>
    </lineage>
</organism>
<feature type="transmembrane region" description="Helical" evidence="1">
    <location>
        <begin position="44"/>
        <end position="64"/>
    </location>
</feature>
<comment type="caution">
    <text evidence="2">The sequence shown here is derived from an EMBL/GenBank/DDBJ whole genome shotgun (WGS) entry which is preliminary data.</text>
</comment>
<dbReference type="AlphaFoldDB" id="A0A2M6WB51"/>
<proteinExistence type="predicted"/>
<keyword evidence="1" id="KW-0812">Transmembrane</keyword>
<evidence type="ECO:0000313" key="2">
    <source>
        <dbReference type="EMBL" id="PIT90029.1"/>
    </source>
</evidence>
<dbReference type="Pfam" id="PF12666">
    <property type="entry name" value="PrgI"/>
    <property type="match status" value="1"/>
</dbReference>